<keyword evidence="2" id="KW-1185">Reference proteome</keyword>
<accession>A0A6M4X999</accession>
<evidence type="ECO:0000313" key="1">
    <source>
        <dbReference type="EMBL" id="QJT04713.1"/>
    </source>
</evidence>
<organism evidence="1 2">
    <name type="scientific">Streptomyces asoensis</name>
    <dbReference type="NCBI Taxonomy" id="249586"/>
    <lineage>
        <taxon>Bacteria</taxon>
        <taxon>Bacillati</taxon>
        <taxon>Actinomycetota</taxon>
        <taxon>Actinomycetes</taxon>
        <taxon>Kitasatosporales</taxon>
        <taxon>Streptomycetaceae</taxon>
        <taxon>Streptomyces</taxon>
    </lineage>
</organism>
<gene>
    <name evidence="1" type="ORF">G9272_34100</name>
</gene>
<proteinExistence type="predicted"/>
<reference evidence="1" key="1">
    <citation type="submission" date="2020-03" db="EMBL/GenBank/DDBJ databases">
        <title>Molecular networking-based the target discovery of potent antiproliferative macrolactams: 5/6/7/16 polycyclic ansamycins and glycosylated trienomycin from Streptomyces cacaoi subsp. asoensis.</title>
        <authorList>
            <person name="Liu L.-L."/>
        </authorList>
    </citation>
    <scope>NUCLEOTIDE SEQUENCE [LARGE SCALE GENOMIC DNA]</scope>
    <source>
        <strain evidence="1">H2S5</strain>
    </source>
</reference>
<sequence>MPARTSSPIPAALEHLGSQTVGVYLITSLGVFDATCAELATWIRGHWGIENLLHHVRDRTFREDNSKVRTGTLPRAMASLRNLAISVFRQDGQTNIAAAVRHAGRDHHRPLRALCRT</sequence>
<dbReference type="AlphaFoldDB" id="A0A6M4X999"/>
<protein>
    <submittedName>
        <fullName evidence="1">Transposase</fullName>
    </submittedName>
</protein>
<evidence type="ECO:0000313" key="2">
    <source>
        <dbReference type="Proteomes" id="UP000502665"/>
    </source>
</evidence>
<dbReference type="EMBL" id="CP049838">
    <property type="protein sequence ID" value="QJT04713.1"/>
    <property type="molecule type" value="Genomic_DNA"/>
</dbReference>
<name>A0A6M4X999_9ACTN</name>
<dbReference type="Proteomes" id="UP000502665">
    <property type="component" value="Chromosome"/>
</dbReference>
<dbReference type="RefSeq" id="WP_253268031.1">
    <property type="nucleotide sequence ID" value="NZ_CP049838.1"/>
</dbReference>